<dbReference type="PANTHER" id="PTHR43317">
    <property type="entry name" value="THERMOSPERMINE SYNTHASE ACAULIS5"/>
    <property type="match status" value="1"/>
</dbReference>
<dbReference type="PANTHER" id="PTHR43317:SF1">
    <property type="entry name" value="THERMOSPERMINE SYNTHASE ACAULIS5"/>
    <property type="match status" value="1"/>
</dbReference>
<dbReference type="SUPFAM" id="SSF53335">
    <property type="entry name" value="S-adenosyl-L-methionine-dependent methyltransferases"/>
    <property type="match status" value="1"/>
</dbReference>
<gene>
    <name evidence="2" type="ORF">ABLG96_10210</name>
</gene>
<dbReference type="GO" id="GO:0006596">
    <property type="term" value="P:polyamine biosynthetic process"/>
    <property type="evidence" value="ECO:0007669"/>
    <property type="project" value="UniProtKB-KW"/>
</dbReference>
<dbReference type="NCBIfam" id="NF037959">
    <property type="entry name" value="MFS_SpdSyn"/>
    <property type="match status" value="1"/>
</dbReference>
<dbReference type="EMBL" id="CP159218">
    <property type="protein sequence ID" value="XCG65612.1"/>
    <property type="molecule type" value="Genomic_DNA"/>
</dbReference>
<proteinExistence type="predicted"/>
<dbReference type="InterPro" id="IPR029063">
    <property type="entry name" value="SAM-dependent_MTases_sf"/>
</dbReference>
<organism evidence="2">
    <name type="scientific">Nakamurella sp. A5-74</name>
    <dbReference type="NCBI Taxonomy" id="3158264"/>
    <lineage>
        <taxon>Bacteria</taxon>
        <taxon>Bacillati</taxon>
        <taxon>Actinomycetota</taxon>
        <taxon>Actinomycetes</taxon>
        <taxon>Nakamurellales</taxon>
        <taxon>Nakamurellaceae</taxon>
        <taxon>Nakamurella</taxon>
    </lineage>
</organism>
<dbReference type="AlphaFoldDB" id="A0AAU8DWM4"/>
<name>A0AAU8DWM4_9ACTN</name>
<accession>A0AAU8DWM4</accession>
<reference evidence="2" key="1">
    <citation type="submission" date="2024-05" db="EMBL/GenBank/DDBJ databases">
        <authorList>
            <person name="Cai S.Y."/>
            <person name="Jin L.M."/>
            <person name="Li H.R."/>
        </authorList>
    </citation>
    <scope>NUCLEOTIDE SEQUENCE</scope>
    <source>
        <strain evidence="2">A5-74</strain>
    </source>
</reference>
<dbReference type="RefSeq" id="WP_353651217.1">
    <property type="nucleotide sequence ID" value="NZ_CP159218.1"/>
</dbReference>
<protein>
    <submittedName>
        <fullName evidence="2">Fused MFS/spermidine synthase</fullName>
    </submittedName>
</protein>
<dbReference type="Gene3D" id="3.40.50.150">
    <property type="entry name" value="Vaccinia Virus protein VP39"/>
    <property type="match status" value="1"/>
</dbReference>
<evidence type="ECO:0000313" key="2">
    <source>
        <dbReference type="EMBL" id="XCG65612.1"/>
    </source>
</evidence>
<evidence type="ECO:0000256" key="1">
    <source>
        <dbReference type="ARBA" id="ARBA00023115"/>
    </source>
</evidence>
<sequence>MARRKNDFDEAPAGSEILLDRATDHGWLRIEQDPSAPSGRIVYLDGVACSYIDLDDPQHLEFTYIQRFAGIIEAFWPAPFPLRVTHVGGGAVSLPRYLADTRPRSAQLVYEYDGALIELSREHLGLTTFQGFKVKIGDARPRIDRRSPGSADVVVGDAFVGRTVPPQLASQEYLEAVHDVLDEGGIYLLNVIAGPDLHLARRHAATLRSVFSTVLVSADPDVLAGKVSGNLVYLATDRPVRSLPIGPILAACTSGSYPDRVIRPDEISRFAAGAPVLTD</sequence>
<keyword evidence="1" id="KW-0620">Polyamine biosynthesis</keyword>